<evidence type="ECO:0000313" key="1">
    <source>
        <dbReference type="EMBL" id="KAL0404742.1"/>
    </source>
</evidence>
<name>A0AAW2TJJ5_SESRA</name>
<comment type="caution">
    <text evidence="1">The sequence shown here is derived from an EMBL/GenBank/DDBJ whole genome shotgun (WGS) entry which is preliminary data.</text>
</comment>
<proteinExistence type="predicted"/>
<reference evidence="1" key="1">
    <citation type="submission" date="2020-06" db="EMBL/GenBank/DDBJ databases">
        <authorList>
            <person name="Li T."/>
            <person name="Hu X."/>
            <person name="Zhang T."/>
            <person name="Song X."/>
            <person name="Zhang H."/>
            <person name="Dai N."/>
            <person name="Sheng W."/>
            <person name="Hou X."/>
            <person name="Wei L."/>
        </authorList>
    </citation>
    <scope>NUCLEOTIDE SEQUENCE</scope>
    <source>
        <strain evidence="1">G02</strain>
        <tissue evidence="1">Leaf</tissue>
    </source>
</reference>
<dbReference type="InterPro" id="IPR038737">
    <property type="entry name" value="SF3b_su1-like"/>
</dbReference>
<gene>
    <name evidence="1" type="ORF">Sradi_2115000</name>
</gene>
<reference evidence="1" key="2">
    <citation type="journal article" date="2024" name="Plant">
        <title>Genomic evolution and insights into agronomic trait innovations of Sesamum species.</title>
        <authorList>
            <person name="Miao H."/>
            <person name="Wang L."/>
            <person name="Qu L."/>
            <person name="Liu H."/>
            <person name="Sun Y."/>
            <person name="Le M."/>
            <person name="Wang Q."/>
            <person name="Wei S."/>
            <person name="Zheng Y."/>
            <person name="Lin W."/>
            <person name="Duan Y."/>
            <person name="Cao H."/>
            <person name="Xiong S."/>
            <person name="Wang X."/>
            <person name="Wei L."/>
            <person name="Li C."/>
            <person name="Ma Q."/>
            <person name="Ju M."/>
            <person name="Zhao R."/>
            <person name="Li G."/>
            <person name="Mu C."/>
            <person name="Tian Q."/>
            <person name="Mei H."/>
            <person name="Zhang T."/>
            <person name="Gao T."/>
            <person name="Zhang H."/>
        </authorList>
    </citation>
    <scope>NUCLEOTIDE SEQUENCE</scope>
    <source>
        <strain evidence="1">G02</strain>
    </source>
</reference>
<sequence length="141" mass="15691">MEPVYIFEDCQSPIGLSLSRDRVAAWPCGLLVYGCEDALVHLMNNVWPNIIETSPHVINAVTEAIEGMRLALGAAIVLELLSSDFRDCSIQQGRSEKCTRKSIIFSISLYIGEQGALLAAYPVLQCEENNVFCRLELHMFV</sequence>
<dbReference type="PANTHER" id="PTHR12097">
    <property type="entry name" value="SPLICING FACTOR 3B, SUBUNIT 1-RELATED"/>
    <property type="match status" value="1"/>
</dbReference>
<protein>
    <submittedName>
        <fullName evidence="1">Splicing factor 3B subunit</fullName>
    </submittedName>
</protein>
<organism evidence="1">
    <name type="scientific">Sesamum radiatum</name>
    <name type="common">Black benniseed</name>
    <dbReference type="NCBI Taxonomy" id="300843"/>
    <lineage>
        <taxon>Eukaryota</taxon>
        <taxon>Viridiplantae</taxon>
        <taxon>Streptophyta</taxon>
        <taxon>Embryophyta</taxon>
        <taxon>Tracheophyta</taxon>
        <taxon>Spermatophyta</taxon>
        <taxon>Magnoliopsida</taxon>
        <taxon>eudicotyledons</taxon>
        <taxon>Gunneridae</taxon>
        <taxon>Pentapetalae</taxon>
        <taxon>asterids</taxon>
        <taxon>lamiids</taxon>
        <taxon>Lamiales</taxon>
        <taxon>Pedaliaceae</taxon>
        <taxon>Sesamum</taxon>
    </lineage>
</organism>
<dbReference type="GO" id="GO:0003729">
    <property type="term" value="F:mRNA binding"/>
    <property type="evidence" value="ECO:0007669"/>
    <property type="project" value="InterPro"/>
</dbReference>
<accession>A0AAW2TJJ5</accession>
<dbReference type="GO" id="GO:0000245">
    <property type="term" value="P:spliceosomal complex assembly"/>
    <property type="evidence" value="ECO:0007669"/>
    <property type="project" value="InterPro"/>
</dbReference>
<dbReference type="AlphaFoldDB" id="A0AAW2TJJ5"/>
<dbReference type="EMBL" id="JACGWJ010000008">
    <property type="protein sequence ID" value="KAL0404742.1"/>
    <property type="molecule type" value="Genomic_DNA"/>
</dbReference>